<evidence type="ECO:0000256" key="6">
    <source>
        <dbReference type="ARBA" id="ARBA00022792"/>
    </source>
</evidence>
<dbReference type="FunFam" id="1.20.5.260:FF:000001">
    <property type="entry name" value="Cytochrome b-c1 complex subunit 9"/>
    <property type="match status" value="1"/>
</dbReference>
<dbReference type="InterPro" id="IPR036656">
    <property type="entry name" value="QCR9_sf"/>
</dbReference>
<dbReference type="InterPro" id="IPR008027">
    <property type="entry name" value="QCR9"/>
</dbReference>
<dbReference type="GO" id="GO:0045275">
    <property type="term" value="C:respiratory chain complex III"/>
    <property type="evidence" value="ECO:0007669"/>
    <property type="project" value="UniProtKB-UniRule"/>
</dbReference>
<dbReference type="SUPFAM" id="SSF81514">
    <property type="entry name" value="Subunit X (non-heme 7 kDa protein) of cytochrome bc1 complex (Ubiquinol-cytochrome c reductase)"/>
    <property type="match status" value="1"/>
</dbReference>
<evidence type="ECO:0000256" key="11">
    <source>
        <dbReference type="RuleBase" id="RU368056"/>
    </source>
</evidence>
<comment type="subcellular location">
    <subcellularLocation>
        <location evidence="1 11">Mitochondrion inner membrane</location>
        <topology evidence="1 11">Single-pass membrane protein</topology>
    </subcellularLocation>
</comment>
<dbReference type="EMBL" id="JALJOV010000023">
    <property type="protein sequence ID" value="KAK9868545.1"/>
    <property type="molecule type" value="Genomic_DNA"/>
</dbReference>
<evidence type="ECO:0000256" key="9">
    <source>
        <dbReference type="ARBA" id="ARBA00023128"/>
    </source>
</evidence>
<keyword evidence="9 11" id="KW-0496">Mitochondrion</keyword>
<evidence type="ECO:0000256" key="10">
    <source>
        <dbReference type="ARBA" id="ARBA00023136"/>
    </source>
</evidence>
<sequence length="78" mass="8295">MAAAQIMDLGYRMFMRRNSVYVAFIIGGALAGEKVINSSFNTAWESNNQGKLFKDIAAKKAAESGGDEGGEDDGGDDD</sequence>
<organism evidence="12 13">
    <name type="scientific">Apatococcus fuscideae</name>
    <dbReference type="NCBI Taxonomy" id="2026836"/>
    <lineage>
        <taxon>Eukaryota</taxon>
        <taxon>Viridiplantae</taxon>
        <taxon>Chlorophyta</taxon>
        <taxon>core chlorophytes</taxon>
        <taxon>Trebouxiophyceae</taxon>
        <taxon>Chlorellales</taxon>
        <taxon>Chlorellaceae</taxon>
        <taxon>Apatococcus</taxon>
    </lineage>
</organism>
<proteinExistence type="inferred from homology"/>
<keyword evidence="10" id="KW-0472">Membrane</keyword>
<evidence type="ECO:0000256" key="1">
    <source>
        <dbReference type="ARBA" id="ARBA00004434"/>
    </source>
</evidence>
<reference evidence="12 13" key="1">
    <citation type="journal article" date="2024" name="Nat. Commun.">
        <title>Phylogenomics reveals the evolutionary origins of lichenization in chlorophyte algae.</title>
        <authorList>
            <person name="Puginier C."/>
            <person name="Libourel C."/>
            <person name="Otte J."/>
            <person name="Skaloud P."/>
            <person name="Haon M."/>
            <person name="Grisel S."/>
            <person name="Petersen M."/>
            <person name="Berrin J.G."/>
            <person name="Delaux P.M."/>
            <person name="Dal Grande F."/>
            <person name="Keller J."/>
        </authorList>
    </citation>
    <scope>NUCLEOTIDE SEQUENCE [LARGE SCALE GENOMIC DNA]</scope>
    <source>
        <strain evidence="12 13">SAG 2523</strain>
    </source>
</reference>
<dbReference type="Proteomes" id="UP001485043">
    <property type="component" value="Unassembled WGS sequence"/>
</dbReference>
<evidence type="ECO:0000256" key="5">
    <source>
        <dbReference type="ARBA" id="ARBA00022692"/>
    </source>
</evidence>
<evidence type="ECO:0000256" key="7">
    <source>
        <dbReference type="ARBA" id="ARBA00022982"/>
    </source>
</evidence>
<dbReference type="GO" id="GO:0006122">
    <property type="term" value="P:mitochondrial electron transport, ubiquinol to cytochrome c"/>
    <property type="evidence" value="ECO:0007669"/>
    <property type="project" value="UniProtKB-UniRule"/>
</dbReference>
<keyword evidence="6 11" id="KW-0999">Mitochondrion inner membrane</keyword>
<keyword evidence="7 11" id="KW-0249">Electron transport</keyword>
<keyword evidence="8" id="KW-1133">Transmembrane helix</keyword>
<name>A0AAW1TIK9_9CHLO</name>
<evidence type="ECO:0000256" key="4">
    <source>
        <dbReference type="ARBA" id="ARBA00022660"/>
    </source>
</evidence>
<dbReference type="Pfam" id="PF05365">
    <property type="entry name" value="UCR_UQCRX_QCR9"/>
    <property type="match status" value="1"/>
</dbReference>
<keyword evidence="5" id="KW-0812">Transmembrane</keyword>
<keyword evidence="13" id="KW-1185">Reference proteome</keyword>
<keyword evidence="4 11" id="KW-0679">Respiratory chain</keyword>
<comment type="similarity">
    <text evidence="2 11">Belongs to the UQCR10/QCR9 family.</text>
</comment>
<comment type="caution">
    <text evidence="12">The sequence shown here is derived from an EMBL/GenBank/DDBJ whole genome shotgun (WGS) entry which is preliminary data.</text>
</comment>
<dbReference type="Gene3D" id="1.20.5.260">
    <property type="entry name" value="Cytochrome b-c1 complex subunit 9"/>
    <property type="match status" value="1"/>
</dbReference>
<evidence type="ECO:0000256" key="2">
    <source>
        <dbReference type="ARBA" id="ARBA00007856"/>
    </source>
</evidence>
<accession>A0AAW1TIK9</accession>
<dbReference type="PANTHER" id="PTHR12980">
    <property type="entry name" value="UBIQUINOL-CYTOCHROME C REDUCTASE COMPLEX, SUBUNIT X"/>
    <property type="match status" value="1"/>
</dbReference>
<dbReference type="GO" id="GO:0005743">
    <property type="term" value="C:mitochondrial inner membrane"/>
    <property type="evidence" value="ECO:0007669"/>
    <property type="project" value="UniProtKB-SubCell"/>
</dbReference>
<comment type="function">
    <text evidence="11">Component of the ubiquinol-cytochrome c oxidoreductase, a multisubunit transmembrane complex that is part of the mitochondrial electron transport chain which drives oxidative phosphorylation. The complex plays an important role in the uptake of multiple carbon sources present in different host niches.</text>
</comment>
<comment type="subunit">
    <text evidence="11">Component of the ubiquinol-cytochrome c oxidoreductase (cytochrome b-c1 complex, complex III, CIII), a multisubunit enzyme composed of 3 respiratory subunits cytochrome b, cytochrome c1 and Rieske protein, 2 core protein subunits, and additional low-molecular weight protein subunits.</text>
</comment>
<protein>
    <recommendedName>
        <fullName evidence="11">Complex III subunit 9</fullName>
    </recommendedName>
</protein>
<dbReference type="AlphaFoldDB" id="A0AAW1TIK9"/>
<evidence type="ECO:0000256" key="3">
    <source>
        <dbReference type="ARBA" id="ARBA00022448"/>
    </source>
</evidence>
<gene>
    <name evidence="12" type="ORF">WJX84_004161</name>
</gene>
<evidence type="ECO:0000313" key="13">
    <source>
        <dbReference type="Proteomes" id="UP001485043"/>
    </source>
</evidence>
<evidence type="ECO:0000313" key="12">
    <source>
        <dbReference type="EMBL" id="KAK9868545.1"/>
    </source>
</evidence>
<evidence type="ECO:0000256" key="8">
    <source>
        <dbReference type="ARBA" id="ARBA00022989"/>
    </source>
</evidence>
<dbReference type="PANTHER" id="PTHR12980:SF0">
    <property type="entry name" value="CYTOCHROME B-C1 COMPLEX SUBUNIT 9"/>
    <property type="match status" value="1"/>
</dbReference>
<keyword evidence="3 11" id="KW-0813">Transport</keyword>